<comment type="caution">
    <text evidence="1">The sequence shown here is derived from an EMBL/GenBank/DDBJ whole genome shotgun (WGS) entry which is preliminary data.</text>
</comment>
<gene>
    <name evidence="1" type="ORF">CCACVL1_04367</name>
</gene>
<dbReference type="Proteomes" id="UP000188268">
    <property type="component" value="Unassembled WGS sequence"/>
</dbReference>
<evidence type="ECO:0000313" key="2">
    <source>
        <dbReference type="Proteomes" id="UP000188268"/>
    </source>
</evidence>
<accession>A0A1R3JT52</accession>
<dbReference type="EMBL" id="AWWV01007151">
    <property type="protein sequence ID" value="OMO98026.1"/>
    <property type="molecule type" value="Genomic_DNA"/>
</dbReference>
<reference evidence="1 2" key="1">
    <citation type="submission" date="2013-09" db="EMBL/GenBank/DDBJ databases">
        <title>Corchorus capsularis genome sequencing.</title>
        <authorList>
            <person name="Alam M."/>
            <person name="Haque M.S."/>
            <person name="Islam M.S."/>
            <person name="Emdad E.M."/>
            <person name="Islam M.M."/>
            <person name="Ahmed B."/>
            <person name="Halim A."/>
            <person name="Hossen Q.M.M."/>
            <person name="Hossain M.Z."/>
            <person name="Ahmed R."/>
            <person name="Khan M.M."/>
            <person name="Islam R."/>
            <person name="Rashid M.M."/>
            <person name="Khan S.A."/>
            <person name="Rahman M.S."/>
            <person name="Alam M."/>
        </authorList>
    </citation>
    <scope>NUCLEOTIDE SEQUENCE [LARGE SCALE GENOMIC DNA]</scope>
    <source>
        <strain evidence="2">cv. CVL-1</strain>
        <tissue evidence="1">Whole seedling</tissue>
    </source>
</reference>
<dbReference type="AlphaFoldDB" id="A0A1R3JT52"/>
<evidence type="ECO:0000313" key="1">
    <source>
        <dbReference type="EMBL" id="OMO98026.1"/>
    </source>
</evidence>
<dbReference type="Gramene" id="OMO98026">
    <property type="protein sequence ID" value="OMO98026"/>
    <property type="gene ID" value="CCACVL1_04367"/>
</dbReference>
<proteinExistence type="predicted"/>
<sequence length="50" mass="5675">MNPATSRLSGALVQATRFISVLFDSRLLHHRSSRCRCAYTYTYRLAVVAN</sequence>
<keyword evidence="2" id="KW-1185">Reference proteome</keyword>
<organism evidence="1 2">
    <name type="scientific">Corchorus capsularis</name>
    <name type="common">Jute</name>
    <dbReference type="NCBI Taxonomy" id="210143"/>
    <lineage>
        <taxon>Eukaryota</taxon>
        <taxon>Viridiplantae</taxon>
        <taxon>Streptophyta</taxon>
        <taxon>Embryophyta</taxon>
        <taxon>Tracheophyta</taxon>
        <taxon>Spermatophyta</taxon>
        <taxon>Magnoliopsida</taxon>
        <taxon>eudicotyledons</taxon>
        <taxon>Gunneridae</taxon>
        <taxon>Pentapetalae</taxon>
        <taxon>rosids</taxon>
        <taxon>malvids</taxon>
        <taxon>Malvales</taxon>
        <taxon>Malvaceae</taxon>
        <taxon>Grewioideae</taxon>
        <taxon>Apeibeae</taxon>
        <taxon>Corchorus</taxon>
    </lineage>
</organism>
<protein>
    <submittedName>
        <fullName evidence="1">Uncharacterized protein</fullName>
    </submittedName>
</protein>
<name>A0A1R3JT52_COCAP</name>